<feature type="compositionally biased region" description="Basic and acidic residues" evidence="1">
    <location>
        <begin position="268"/>
        <end position="292"/>
    </location>
</feature>
<dbReference type="PATRIC" id="fig|1365250.3.peg.4285"/>
<sequence>MQAEKNLVVETIGIHDESSKALIGELEKKKPNPRVGYVMVTNSAKGGDGKIKSHDVKGHKFAVQHSKVRAPAVFNTQKFPFGRYRDEAHDLAVDRGKAWFGEAFVGYKSGDSDGFWDEGEVDNWLLALDPLADGEYDTEVRTSAYRFKSQSKGSKKDNNDKCFGDFNTFLEQVSVFENEERKALHSNDPLFIYYPEPTTMYTGYARELMKWTDEGQSEGMKMIAKLANTMEDKNEQKEKLIYDENLMTSTDLGKREENLFKAYTETSKNTKRDRSKENVKNKVIENIREHDAQSSFKKGGPEMKSEYKKHGYDGE</sequence>
<organism evidence="2 3">
    <name type="scientific">Pseudoalteromonas luteoviolacea DSM 6061</name>
    <dbReference type="NCBI Taxonomy" id="1365250"/>
    <lineage>
        <taxon>Bacteria</taxon>
        <taxon>Pseudomonadati</taxon>
        <taxon>Pseudomonadota</taxon>
        <taxon>Gammaproteobacteria</taxon>
        <taxon>Alteromonadales</taxon>
        <taxon>Pseudoalteromonadaceae</taxon>
        <taxon>Pseudoalteromonas</taxon>
    </lineage>
</organism>
<evidence type="ECO:0000313" key="2">
    <source>
        <dbReference type="EMBL" id="KZN32439.1"/>
    </source>
</evidence>
<evidence type="ECO:0000256" key="1">
    <source>
        <dbReference type="SAM" id="MobiDB-lite"/>
    </source>
</evidence>
<name>A0A166VB29_9GAMM</name>
<proteinExistence type="predicted"/>
<dbReference type="AlphaFoldDB" id="A0A166VB29"/>
<evidence type="ECO:0000313" key="3">
    <source>
        <dbReference type="Proteomes" id="UP000076643"/>
    </source>
</evidence>
<comment type="caution">
    <text evidence="2">The sequence shown here is derived from an EMBL/GenBank/DDBJ whole genome shotgun (WGS) entry which is preliminary data.</text>
</comment>
<dbReference type="EMBL" id="AUYB01000132">
    <property type="protein sequence ID" value="KZN32439.1"/>
    <property type="molecule type" value="Genomic_DNA"/>
</dbReference>
<protein>
    <submittedName>
        <fullName evidence="2">Uncharacterized protein</fullName>
    </submittedName>
</protein>
<accession>A0A166VB29</accession>
<feature type="region of interest" description="Disordered" evidence="1">
    <location>
        <begin position="265"/>
        <end position="315"/>
    </location>
</feature>
<keyword evidence="3" id="KW-1185">Reference proteome</keyword>
<feature type="compositionally biased region" description="Basic and acidic residues" evidence="1">
    <location>
        <begin position="299"/>
        <end position="315"/>
    </location>
</feature>
<dbReference type="RefSeq" id="WP_063356380.1">
    <property type="nucleotide sequence ID" value="NZ_AQHB01000023.1"/>
</dbReference>
<reference evidence="2 3" key="1">
    <citation type="submission" date="2013-07" db="EMBL/GenBank/DDBJ databases">
        <title>Comparative Genomic and Metabolomic Analysis of Twelve Strains of Pseudoalteromonas luteoviolacea.</title>
        <authorList>
            <person name="Vynne N.G."/>
            <person name="Mansson M."/>
            <person name="Gram L."/>
        </authorList>
    </citation>
    <scope>NUCLEOTIDE SEQUENCE [LARGE SCALE GENOMIC DNA]</scope>
    <source>
        <strain evidence="2 3">DSM 6061</strain>
    </source>
</reference>
<gene>
    <name evidence="2" type="ORF">N475_22420</name>
</gene>
<dbReference type="Proteomes" id="UP000076643">
    <property type="component" value="Unassembled WGS sequence"/>
</dbReference>